<dbReference type="Proteomes" id="UP000467700">
    <property type="component" value="Unassembled WGS sequence"/>
</dbReference>
<dbReference type="NCBIfam" id="NF040713">
    <property type="entry name" value="ZapE"/>
    <property type="match status" value="1"/>
</dbReference>
<reference evidence="5 6" key="1">
    <citation type="submission" date="2020-01" db="EMBL/GenBank/DDBJ databases">
        <authorList>
            <person name="Gupta K D."/>
        </authorList>
    </citation>
    <scope>NUCLEOTIDE SEQUENCE [LARGE SCALE GENOMIC DNA]</scope>
</reference>
<evidence type="ECO:0000256" key="3">
    <source>
        <dbReference type="ARBA" id="ARBA00022840"/>
    </source>
</evidence>
<comment type="similarity">
    <text evidence="1">Belongs to the AFG1 ATPase family.</text>
</comment>
<dbReference type="OrthoDB" id="2193432at2759"/>
<dbReference type="GO" id="GO:0016887">
    <property type="term" value="F:ATP hydrolysis activity"/>
    <property type="evidence" value="ECO:0007669"/>
    <property type="project" value="InterPro"/>
</dbReference>
<dbReference type="PANTHER" id="PTHR12169:SF2">
    <property type="entry name" value="AFG1P"/>
    <property type="match status" value="1"/>
</dbReference>
<evidence type="ECO:0000256" key="4">
    <source>
        <dbReference type="SAM" id="MobiDB-lite"/>
    </source>
</evidence>
<dbReference type="InterPro" id="IPR005654">
    <property type="entry name" value="ATPase_AFG1-like"/>
</dbReference>
<keyword evidence="2" id="KW-0547">Nucleotide-binding</keyword>
<name>A0A8S0VY15_CYCAE</name>
<dbReference type="Gene3D" id="3.40.50.300">
    <property type="entry name" value="P-loop containing nucleotide triphosphate hydrolases"/>
    <property type="match status" value="1"/>
</dbReference>
<proteinExistence type="inferred from homology"/>
<evidence type="ECO:0000256" key="1">
    <source>
        <dbReference type="ARBA" id="ARBA00010322"/>
    </source>
</evidence>
<dbReference type="PANTHER" id="PTHR12169">
    <property type="entry name" value="ATPASE N2B"/>
    <property type="match status" value="1"/>
</dbReference>
<keyword evidence="6" id="KW-1185">Reference proteome</keyword>
<comment type="caution">
    <text evidence="5">The sequence shown here is derived from an EMBL/GenBank/DDBJ whole genome shotgun (WGS) entry which is preliminary data.</text>
</comment>
<dbReference type="EMBL" id="CACVBS010000034">
    <property type="protein sequence ID" value="CAA7261751.1"/>
    <property type="molecule type" value="Genomic_DNA"/>
</dbReference>
<dbReference type="SUPFAM" id="SSF52540">
    <property type="entry name" value="P-loop containing nucleoside triphosphate hydrolases"/>
    <property type="match status" value="1"/>
</dbReference>
<sequence length="702" mass="79037">MTPRNRQLLLRLSWPFSSSRNQQGFQPYARQSATWKTNHACLFHDVSSSVQRRGDSTANLPIQVDLLEKYRSLVTLGRINYDEEQIRVVMKLRRLHRELTDYAPPALAARLLEPTPDETQQEPWWIFSEQERALDDTGRALVTVRGHAEELGALDTPKGLLLTGPPGSGKSFLVDLWYQSVPTAYKARKHYNQLVLEIYRGVWEETQRRMAAIYAKPKPDAPSSSERGPWNKSIRHHIQKLVKAGSLPIRWARSSTISAAYADPSIAFMVAKRLLLRHWLLVFDEIQLLDVSSANLLADVLSWYWRMGGVIVGTSNKVPDELYRNGVQRERLEPFVEALKLRCPVTILDAKKDWREVLSVSQPLERTWFTYDNHKKFKESVQALSSSEPEPRSRDLHVFGRTVSIPWASGSVCKLSFTDLCDQSLGPADYLTIASTFPVVVISDIPILPLSSKNQARRFISLIDALYESKCKIVCLAETTPDKLFFPDAVVALDEETRVDDVDVMMAESVAETQDVYRPNVSSYDAPQMREAPAAPKVALPLDTLSIFSGEEEQFAFKRALSRLVEMTSAAYNRTNSWTPLPSSARQWETRKGLTASAESDILDLSRSKACSDNQEPSTSSSPAAPRVAGFADDFAEEASYEMANTPFKRPHAPSISSDHVWGVREDWGQKAKEWGKGAEIYSRDAEITAETSSKPENAKKS</sequence>
<protein>
    <recommendedName>
        <fullName evidence="7">Mitochondrial ATPase</fullName>
    </recommendedName>
</protein>
<evidence type="ECO:0008006" key="7">
    <source>
        <dbReference type="Google" id="ProtNLM"/>
    </source>
</evidence>
<dbReference type="GO" id="GO:0005524">
    <property type="term" value="F:ATP binding"/>
    <property type="evidence" value="ECO:0007669"/>
    <property type="project" value="UniProtKB-KW"/>
</dbReference>
<organism evidence="5 6">
    <name type="scientific">Cyclocybe aegerita</name>
    <name type="common">Black poplar mushroom</name>
    <name type="synonym">Agrocybe aegerita</name>
    <dbReference type="NCBI Taxonomy" id="1973307"/>
    <lineage>
        <taxon>Eukaryota</taxon>
        <taxon>Fungi</taxon>
        <taxon>Dikarya</taxon>
        <taxon>Basidiomycota</taxon>
        <taxon>Agaricomycotina</taxon>
        <taxon>Agaricomycetes</taxon>
        <taxon>Agaricomycetidae</taxon>
        <taxon>Agaricales</taxon>
        <taxon>Agaricineae</taxon>
        <taxon>Bolbitiaceae</taxon>
        <taxon>Cyclocybe</taxon>
    </lineage>
</organism>
<dbReference type="AlphaFoldDB" id="A0A8S0VY15"/>
<feature type="compositionally biased region" description="Polar residues" evidence="4">
    <location>
        <begin position="609"/>
        <end position="623"/>
    </location>
</feature>
<feature type="compositionally biased region" description="Basic and acidic residues" evidence="4">
    <location>
        <begin position="674"/>
        <end position="687"/>
    </location>
</feature>
<feature type="region of interest" description="Disordered" evidence="4">
    <location>
        <begin position="674"/>
        <end position="702"/>
    </location>
</feature>
<evidence type="ECO:0000313" key="6">
    <source>
        <dbReference type="Proteomes" id="UP000467700"/>
    </source>
</evidence>
<dbReference type="Pfam" id="PF03969">
    <property type="entry name" value="AFG1_ATPase"/>
    <property type="match status" value="1"/>
</dbReference>
<evidence type="ECO:0000256" key="2">
    <source>
        <dbReference type="ARBA" id="ARBA00022741"/>
    </source>
</evidence>
<accession>A0A8S0VY15</accession>
<gene>
    <name evidence="5" type="ORF">AAE3_LOCUS3842</name>
</gene>
<dbReference type="InterPro" id="IPR027417">
    <property type="entry name" value="P-loop_NTPase"/>
</dbReference>
<dbReference type="GO" id="GO:0005739">
    <property type="term" value="C:mitochondrion"/>
    <property type="evidence" value="ECO:0007669"/>
    <property type="project" value="TreeGrafter"/>
</dbReference>
<keyword evidence="3" id="KW-0067">ATP-binding</keyword>
<feature type="region of interest" description="Disordered" evidence="4">
    <location>
        <begin position="608"/>
        <end position="628"/>
    </location>
</feature>
<evidence type="ECO:0000313" key="5">
    <source>
        <dbReference type="EMBL" id="CAA7261751.1"/>
    </source>
</evidence>